<dbReference type="EMBL" id="JAJSOW010000101">
    <property type="protein sequence ID" value="KAI9182542.1"/>
    <property type="molecule type" value="Genomic_DNA"/>
</dbReference>
<evidence type="ECO:0000313" key="1">
    <source>
        <dbReference type="EMBL" id="KAI9182542.1"/>
    </source>
</evidence>
<organism evidence="1 2">
    <name type="scientific">Acer negundo</name>
    <name type="common">Box elder</name>
    <dbReference type="NCBI Taxonomy" id="4023"/>
    <lineage>
        <taxon>Eukaryota</taxon>
        <taxon>Viridiplantae</taxon>
        <taxon>Streptophyta</taxon>
        <taxon>Embryophyta</taxon>
        <taxon>Tracheophyta</taxon>
        <taxon>Spermatophyta</taxon>
        <taxon>Magnoliopsida</taxon>
        <taxon>eudicotyledons</taxon>
        <taxon>Gunneridae</taxon>
        <taxon>Pentapetalae</taxon>
        <taxon>rosids</taxon>
        <taxon>malvids</taxon>
        <taxon>Sapindales</taxon>
        <taxon>Sapindaceae</taxon>
        <taxon>Hippocastanoideae</taxon>
        <taxon>Acereae</taxon>
        <taxon>Acer</taxon>
    </lineage>
</organism>
<sequence>MQKLHEKVLAVGLICESDSASVEIEYPPKLSCFISQENHLSDTDVRIGKDVKRSEALLNYCSRLFEKLDQIGRK</sequence>
<dbReference type="AlphaFoldDB" id="A0AAD5NWB0"/>
<proteinExistence type="predicted"/>
<name>A0AAD5NWB0_ACENE</name>
<protein>
    <submittedName>
        <fullName evidence="1">Uncharacterized protein</fullName>
    </submittedName>
</protein>
<comment type="caution">
    <text evidence="1">The sequence shown here is derived from an EMBL/GenBank/DDBJ whole genome shotgun (WGS) entry which is preliminary data.</text>
</comment>
<keyword evidence="2" id="KW-1185">Reference proteome</keyword>
<dbReference type="Proteomes" id="UP001064489">
    <property type="component" value="Chromosome 4"/>
</dbReference>
<gene>
    <name evidence="1" type="ORF">LWI28_026377</name>
</gene>
<reference evidence="1" key="1">
    <citation type="journal article" date="2022" name="Plant J.">
        <title>Strategies of tolerance reflected in two North American maple genomes.</title>
        <authorList>
            <person name="McEvoy S.L."/>
            <person name="Sezen U.U."/>
            <person name="Trouern-Trend A."/>
            <person name="McMahon S.M."/>
            <person name="Schaberg P.G."/>
            <person name="Yang J."/>
            <person name="Wegrzyn J.L."/>
            <person name="Swenson N.G."/>
        </authorList>
    </citation>
    <scope>NUCLEOTIDE SEQUENCE</scope>
    <source>
        <strain evidence="1">91603</strain>
    </source>
</reference>
<accession>A0AAD5NWB0</accession>
<evidence type="ECO:0000313" key="2">
    <source>
        <dbReference type="Proteomes" id="UP001064489"/>
    </source>
</evidence>
<reference evidence="1" key="2">
    <citation type="submission" date="2023-02" db="EMBL/GenBank/DDBJ databases">
        <authorList>
            <person name="Swenson N.G."/>
            <person name="Wegrzyn J.L."/>
            <person name="Mcevoy S.L."/>
        </authorList>
    </citation>
    <scope>NUCLEOTIDE SEQUENCE</scope>
    <source>
        <strain evidence="1">91603</strain>
        <tissue evidence="1">Leaf</tissue>
    </source>
</reference>